<dbReference type="GO" id="GO:0004559">
    <property type="term" value="F:alpha-mannosidase activity"/>
    <property type="evidence" value="ECO:0007669"/>
    <property type="project" value="InterPro"/>
</dbReference>
<dbReference type="InterPro" id="IPR037094">
    <property type="entry name" value="Glyco_hydro_38_cen_sf"/>
</dbReference>
<evidence type="ECO:0000313" key="3">
    <source>
        <dbReference type="EMBL" id="AIA83821.1"/>
    </source>
</evidence>
<keyword evidence="1" id="KW-0378">Hydrolase</keyword>
<dbReference type="Pfam" id="PF09261">
    <property type="entry name" value="Alpha-mann_mid"/>
    <property type="match status" value="1"/>
</dbReference>
<dbReference type="PANTHER" id="PTHR46017">
    <property type="entry name" value="ALPHA-MANNOSIDASE 2C1"/>
    <property type="match status" value="1"/>
</dbReference>
<dbReference type="SUPFAM" id="SSF88688">
    <property type="entry name" value="Families 57/38 glycoside transferase middle domain"/>
    <property type="match status" value="1"/>
</dbReference>
<organism evidence="3">
    <name type="scientific">uncultured Dickeya sp</name>
    <dbReference type="NCBI Taxonomy" id="741653"/>
    <lineage>
        <taxon>Bacteria</taxon>
        <taxon>Pseudomonadati</taxon>
        <taxon>Pseudomonadota</taxon>
        <taxon>Gammaproteobacteria</taxon>
        <taxon>Enterobacterales</taxon>
        <taxon>Pectobacteriaceae</taxon>
        <taxon>Dickeya</taxon>
        <taxon>environmental samples</taxon>
    </lineage>
</organism>
<name>A0A060BTI6_9GAMM</name>
<reference evidence="3" key="1">
    <citation type="journal article" date="2013" name="Environ. Microbiol.">
        <title>Seasonally variable intestinal metagenomes of the red palm weevil (Rhynchophorus ferrugineus).</title>
        <authorList>
            <person name="Jia S."/>
            <person name="Zhang X."/>
            <person name="Zhang G."/>
            <person name="Yin A."/>
            <person name="Zhang S."/>
            <person name="Li F."/>
            <person name="Wang L."/>
            <person name="Zhao D."/>
            <person name="Yun Q."/>
            <person name="Tala"/>
            <person name="Wang J."/>
            <person name="Sun G."/>
            <person name="Baabdullah M."/>
            <person name="Yu X."/>
            <person name="Hu S."/>
            <person name="Al-Mssallem I.S."/>
            <person name="Yu J."/>
        </authorList>
    </citation>
    <scope>NUCLEOTIDE SEQUENCE</scope>
</reference>
<feature type="domain" description="Glycoside hydrolase family 38 central" evidence="2">
    <location>
        <begin position="7"/>
        <end position="48"/>
    </location>
</feature>
<feature type="non-terminal residue" evidence="3">
    <location>
        <position position="73"/>
    </location>
</feature>
<dbReference type="EMBL" id="KF116576">
    <property type="protein sequence ID" value="AIA83821.1"/>
    <property type="molecule type" value="Genomic_DNA"/>
</dbReference>
<dbReference type="PANTHER" id="PTHR46017:SF1">
    <property type="entry name" value="ALPHA-MANNOSIDASE 2C1"/>
    <property type="match status" value="1"/>
</dbReference>
<dbReference type="GO" id="GO:0006013">
    <property type="term" value="P:mannose metabolic process"/>
    <property type="evidence" value="ECO:0007669"/>
    <property type="project" value="InterPro"/>
</dbReference>
<dbReference type="GO" id="GO:0009313">
    <property type="term" value="P:oligosaccharide catabolic process"/>
    <property type="evidence" value="ECO:0007669"/>
    <property type="project" value="TreeGrafter"/>
</dbReference>
<dbReference type="AlphaFoldDB" id="A0A060BTI6"/>
<evidence type="ECO:0000259" key="2">
    <source>
        <dbReference type="Pfam" id="PF09261"/>
    </source>
</evidence>
<sequence length="73" mass="8152">MPGKYYCENQFHDIIPGSSIAEVYKDADQEYRQLSGLFDELQRTAIQGLLTEDSTSVSVFNSSTENGSLLPVF</sequence>
<proteinExistence type="predicted"/>
<evidence type="ECO:0000256" key="1">
    <source>
        <dbReference type="ARBA" id="ARBA00022801"/>
    </source>
</evidence>
<dbReference type="InterPro" id="IPR015341">
    <property type="entry name" value="Glyco_hydro_38_cen"/>
</dbReference>
<dbReference type="Gene3D" id="1.20.1270.50">
    <property type="entry name" value="Glycoside hydrolase family 38, central domain"/>
    <property type="match status" value="1"/>
</dbReference>
<dbReference type="InterPro" id="IPR028995">
    <property type="entry name" value="Glyco_hydro_57/38_cen_sf"/>
</dbReference>
<protein>
    <submittedName>
        <fullName evidence="3">CAZy families GH38 protein</fullName>
    </submittedName>
</protein>
<accession>A0A060BTI6</accession>